<evidence type="ECO:0000313" key="7">
    <source>
        <dbReference type="EMBL" id="KFD17227.1"/>
    </source>
</evidence>
<keyword evidence="5 6" id="KW-0472">Membrane</keyword>
<feature type="transmembrane region" description="Helical" evidence="6">
    <location>
        <begin position="73"/>
        <end position="93"/>
    </location>
</feature>
<accession>A0A085J9T1</accession>
<proteinExistence type="predicted"/>
<evidence type="ECO:0000313" key="8">
    <source>
        <dbReference type="Proteomes" id="UP000028602"/>
    </source>
</evidence>
<dbReference type="Pfam" id="PF01810">
    <property type="entry name" value="LysE"/>
    <property type="match status" value="1"/>
</dbReference>
<keyword evidence="2" id="KW-1003">Cell membrane</keyword>
<keyword evidence="3 6" id="KW-0812">Transmembrane</keyword>
<dbReference type="EMBL" id="JMPR01000050">
    <property type="protein sequence ID" value="KFD17227.1"/>
    <property type="molecule type" value="Genomic_DNA"/>
</dbReference>
<feature type="transmembrane region" description="Helical" evidence="6">
    <location>
        <begin position="41"/>
        <end position="67"/>
    </location>
</feature>
<reference evidence="7 8" key="1">
    <citation type="submission" date="2014-05" db="EMBL/GenBank/DDBJ databases">
        <title>ATOL: Assembling a taxonomically balanced genome-scale reconstruction of the evolutionary history of the Enterobacteriaceae.</title>
        <authorList>
            <person name="Plunkett G.III."/>
            <person name="Neeno-Eckwall E.C."/>
            <person name="Glasner J.D."/>
            <person name="Perna N.T."/>
        </authorList>
    </citation>
    <scope>NUCLEOTIDE SEQUENCE [LARGE SCALE GENOMIC DNA]</scope>
    <source>
        <strain evidence="7 8">ATCC 33301</strain>
    </source>
</reference>
<evidence type="ECO:0000256" key="6">
    <source>
        <dbReference type="SAM" id="Phobius"/>
    </source>
</evidence>
<evidence type="ECO:0000256" key="1">
    <source>
        <dbReference type="ARBA" id="ARBA00004651"/>
    </source>
</evidence>
<evidence type="ECO:0000256" key="4">
    <source>
        <dbReference type="ARBA" id="ARBA00022989"/>
    </source>
</evidence>
<dbReference type="PANTHER" id="PTHR30086:SF19">
    <property type="entry name" value="THREONINE EFFLUX PROTEIN"/>
    <property type="match status" value="1"/>
</dbReference>
<keyword evidence="4 6" id="KW-1133">Transmembrane helix</keyword>
<sequence length="205" mass="21472">MTSDFATLTLIGFAILSGAMSPGASFLLAARTAVSSSFSAAAAVAVGLANGAAIFAGIALSGLHAVLLYIPGLYLTLKIAGGLYLLWVAIKILRRSAGATVSDEQNIHHSIGRAFLSGLLTQLSNPATALVFASLFSSVLSSASAPRMSVTLPAMAFIIDVLWYLLVAALLSARRPRHAYLRYRTLIDRCSAGLLAFTGLKLLFR</sequence>
<evidence type="ECO:0000256" key="3">
    <source>
        <dbReference type="ARBA" id="ARBA00022692"/>
    </source>
</evidence>
<feature type="transmembrane region" description="Helical" evidence="6">
    <location>
        <begin position="114"/>
        <end position="140"/>
    </location>
</feature>
<name>A0A085J9T1_9GAMM</name>
<evidence type="ECO:0000256" key="5">
    <source>
        <dbReference type="ARBA" id="ARBA00023136"/>
    </source>
</evidence>
<dbReference type="GO" id="GO:0015171">
    <property type="term" value="F:amino acid transmembrane transporter activity"/>
    <property type="evidence" value="ECO:0007669"/>
    <property type="project" value="TreeGrafter"/>
</dbReference>
<protein>
    <submittedName>
        <fullName evidence="7">Threonine efflux protein</fullName>
    </submittedName>
</protein>
<dbReference type="Proteomes" id="UP000028602">
    <property type="component" value="Unassembled WGS sequence"/>
</dbReference>
<dbReference type="eggNOG" id="COG1280">
    <property type="taxonomic scope" value="Bacteria"/>
</dbReference>
<dbReference type="GO" id="GO:0005886">
    <property type="term" value="C:plasma membrane"/>
    <property type="evidence" value="ECO:0007669"/>
    <property type="project" value="UniProtKB-SubCell"/>
</dbReference>
<dbReference type="AlphaFoldDB" id="A0A085J9T1"/>
<dbReference type="InterPro" id="IPR001123">
    <property type="entry name" value="LeuE-type"/>
</dbReference>
<dbReference type="PANTHER" id="PTHR30086">
    <property type="entry name" value="ARGININE EXPORTER PROTEIN ARGO"/>
    <property type="match status" value="1"/>
</dbReference>
<evidence type="ECO:0000256" key="2">
    <source>
        <dbReference type="ARBA" id="ARBA00022475"/>
    </source>
</evidence>
<comment type="caution">
    <text evidence="7">The sequence shown here is derived from an EMBL/GenBank/DDBJ whole genome shotgun (WGS) entry which is preliminary data.</text>
</comment>
<gene>
    <name evidence="7" type="ORF">GTPT_3232</name>
</gene>
<dbReference type="OrthoDB" id="581870at2"/>
<feature type="transmembrane region" description="Helical" evidence="6">
    <location>
        <begin position="152"/>
        <end position="174"/>
    </location>
</feature>
<organism evidence="7 8">
    <name type="scientific">Tatumella ptyseos ATCC 33301</name>
    <dbReference type="NCBI Taxonomy" id="1005995"/>
    <lineage>
        <taxon>Bacteria</taxon>
        <taxon>Pseudomonadati</taxon>
        <taxon>Pseudomonadota</taxon>
        <taxon>Gammaproteobacteria</taxon>
        <taxon>Enterobacterales</taxon>
        <taxon>Erwiniaceae</taxon>
        <taxon>Tatumella</taxon>
    </lineage>
</organism>
<feature type="transmembrane region" description="Helical" evidence="6">
    <location>
        <begin position="6"/>
        <end position="29"/>
    </location>
</feature>
<comment type="subcellular location">
    <subcellularLocation>
        <location evidence="1">Cell membrane</location>
        <topology evidence="1">Multi-pass membrane protein</topology>
    </subcellularLocation>
</comment>
<keyword evidence="8" id="KW-1185">Reference proteome</keyword>